<evidence type="ECO:0000313" key="2">
    <source>
        <dbReference type="EMBL" id="ASD62924.1"/>
    </source>
</evidence>
<keyword evidence="1" id="KW-0732">Signal</keyword>
<evidence type="ECO:0000256" key="1">
    <source>
        <dbReference type="SAM" id="SignalP"/>
    </source>
</evidence>
<feature type="chain" id="PRO_5012757588" evidence="1">
    <location>
        <begin position="20"/>
        <end position="432"/>
    </location>
</feature>
<feature type="signal peptide" evidence="1">
    <location>
        <begin position="1"/>
        <end position="19"/>
    </location>
</feature>
<dbReference type="Proteomes" id="UP000197003">
    <property type="component" value="Chromosome"/>
</dbReference>
<dbReference type="EMBL" id="CP020946">
    <property type="protein sequence ID" value="ASD62924.1"/>
    <property type="molecule type" value="Genomic_DNA"/>
</dbReference>
<evidence type="ECO:0000313" key="3">
    <source>
        <dbReference type="Proteomes" id="UP000197003"/>
    </source>
</evidence>
<name>A0A1Z3N632_BDEBC</name>
<reference evidence="2 3" key="1">
    <citation type="submission" date="2017-04" db="EMBL/GenBank/DDBJ databases">
        <title>Whole genome sequence of Bdellovibrio bacteriovorus strain SSB218315.</title>
        <authorList>
            <person name="Oyedara O."/>
            <person name="Rodriguez-Perez M.A."/>
        </authorList>
    </citation>
    <scope>NUCLEOTIDE SEQUENCE [LARGE SCALE GENOMIC DNA]</scope>
    <source>
        <strain evidence="2 3">SSB218315</strain>
    </source>
</reference>
<dbReference type="RefSeq" id="WP_088564515.1">
    <property type="nucleotide sequence ID" value="NZ_CP020946.1"/>
</dbReference>
<dbReference type="OrthoDB" id="5288260at2"/>
<proteinExistence type="predicted"/>
<accession>A0A1Z3N632</accession>
<dbReference type="AlphaFoldDB" id="A0A1Z3N632"/>
<sequence>MKLILILITIALLGSPGQAAVWTDTNQWSAEWENQYSAWVKSEWNRYFFSRRLLPNGQANPYYGLRVDCADAVYSMRLIFAYEHRLPFVIKDPTYSSSRISNKMSRWDRLREIERVRSFLLYVHETTSTRSLPGDTYPVAISRKTIRSGGILATTAVNHHSWTIKEILPIGVPYLVYNSVVGSHSGFTMQERKSWPNANWVFEGNYSSASGAGFRAWRPIASLNRPVWEVPGYSTEQFQISLQKWTKTLQSRLATQQEGDTEMVSRLVDNVCVGFKDRVSYVNEALSYKRQYPSCMSYEAFDIYSSPSRDERIFDDLMLLRRSYKEILQRNSGRDLTSEQKEQLAKIFPYINQSPASEARQMPAQNITENSVCVVNYLASRSMDMAEFKRRLFLGWLSNNPNERGEYRWGVLRGPSDHARYCPSWGGWSPSL</sequence>
<organism evidence="2 3">
    <name type="scientific">Bdellovibrio bacteriovorus</name>
    <dbReference type="NCBI Taxonomy" id="959"/>
    <lineage>
        <taxon>Bacteria</taxon>
        <taxon>Pseudomonadati</taxon>
        <taxon>Bdellovibrionota</taxon>
        <taxon>Bdellovibrionia</taxon>
        <taxon>Bdellovibrionales</taxon>
        <taxon>Pseudobdellovibrionaceae</taxon>
        <taxon>Bdellovibrio</taxon>
    </lineage>
</organism>
<gene>
    <name evidence="2" type="ORF">B9G79_04745</name>
</gene>
<protein>
    <submittedName>
        <fullName evidence="2">Uncharacterized protein</fullName>
    </submittedName>
</protein>